<accession>A0AAV9U2J3</accession>
<dbReference type="InterPro" id="IPR053178">
    <property type="entry name" value="Osmoadaptation_assoc"/>
</dbReference>
<sequence length="471" mass="51889">MWGGLKCDGPKGITFIEGTVVKSRRTGKPAAGPSASSVGDRIFSVSPPLKVNQLELYICCGQKHLRRGAAIDLVLQKTHLSEIAAAASAATSGQIFHQAILSFGAILFGSKHGQAAITNRGYVLHGAALKGLNLALSQPDCYMRDDVILSVSTLAILECLTPTGPRNYLKHMVGLERLLELRGPVSCSAISFEVYKSVRHMILFASLRTGNPSILAREEWKTALRAHCSDDDLPEQNLFNILADCTVLSVRRNRILASWQLNPQDSWTQERESIEERALILLAQLQDWRKTWKSDARNLASVDSDHSLNTSLPVDSHSGYSGHQNTRAPAITLLCFYNASAAVMWMFYNTTLIYVFRILASLPFENSDSPKQNIGPTQTTPSSLDPSRRPPGGYAAAERSAALDICRCIPYYSTQISTADPDMSPIPHWAIMTAWATLCLEESIEGKWITDLLETNYPDIVAKGVWTDRDR</sequence>
<evidence type="ECO:0000313" key="3">
    <source>
        <dbReference type="Proteomes" id="UP001375240"/>
    </source>
</evidence>
<evidence type="ECO:0000313" key="2">
    <source>
        <dbReference type="EMBL" id="KAK6334222.1"/>
    </source>
</evidence>
<dbReference type="PANTHER" id="PTHR38111:SF2">
    <property type="entry name" value="FINGER DOMAIN PROTEIN, PUTATIVE (AFU_ORTHOLOGUE AFUA_1G01560)-RELATED"/>
    <property type="match status" value="1"/>
</dbReference>
<dbReference type="Proteomes" id="UP001375240">
    <property type="component" value="Unassembled WGS sequence"/>
</dbReference>
<gene>
    <name evidence="2" type="ORF">TWF696_002723</name>
</gene>
<dbReference type="AlphaFoldDB" id="A0AAV9U2J3"/>
<organism evidence="2 3">
    <name type="scientific">Orbilia brochopaga</name>
    <dbReference type="NCBI Taxonomy" id="3140254"/>
    <lineage>
        <taxon>Eukaryota</taxon>
        <taxon>Fungi</taxon>
        <taxon>Dikarya</taxon>
        <taxon>Ascomycota</taxon>
        <taxon>Pezizomycotina</taxon>
        <taxon>Orbiliomycetes</taxon>
        <taxon>Orbiliales</taxon>
        <taxon>Orbiliaceae</taxon>
        <taxon>Orbilia</taxon>
    </lineage>
</organism>
<feature type="compositionally biased region" description="Polar residues" evidence="1">
    <location>
        <begin position="369"/>
        <end position="385"/>
    </location>
</feature>
<comment type="caution">
    <text evidence="2">The sequence shown here is derived from an EMBL/GenBank/DDBJ whole genome shotgun (WGS) entry which is preliminary data.</text>
</comment>
<dbReference type="InterPro" id="IPR021858">
    <property type="entry name" value="Fun_TF"/>
</dbReference>
<name>A0AAV9U2J3_9PEZI</name>
<dbReference type="PANTHER" id="PTHR38111">
    <property type="entry name" value="ZN(2)-C6 FUNGAL-TYPE DOMAIN-CONTAINING PROTEIN-RELATED"/>
    <property type="match status" value="1"/>
</dbReference>
<reference evidence="2 3" key="1">
    <citation type="submission" date="2019-10" db="EMBL/GenBank/DDBJ databases">
        <authorList>
            <person name="Palmer J.M."/>
        </authorList>
    </citation>
    <scope>NUCLEOTIDE SEQUENCE [LARGE SCALE GENOMIC DNA]</scope>
    <source>
        <strain evidence="2 3">TWF696</strain>
    </source>
</reference>
<protein>
    <submittedName>
        <fullName evidence="2">Uncharacterized protein</fullName>
    </submittedName>
</protein>
<proteinExistence type="predicted"/>
<evidence type="ECO:0000256" key="1">
    <source>
        <dbReference type="SAM" id="MobiDB-lite"/>
    </source>
</evidence>
<dbReference type="EMBL" id="JAVHNQ010000013">
    <property type="protein sequence ID" value="KAK6334222.1"/>
    <property type="molecule type" value="Genomic_DNA"/>
</dbReference>
<feature type="region of interest" description="Disordered" evidence="1">
    <location>
        <begin position="369"/>
        <end position="394"/>
    </location>
</feature>
<dbReference type="Pfam" id="PF11951">
    <property type="entry name" value="Fungal_trans_2"/>
    <property type="match status" value="1"/>
</dbReference>
<keyword evidence="3" id="KW-1185">Reference proteome</keyword>